<sequence length="88" mass="9292">MAKLEITVCDVCSALDRSTTAVVLGAHGRSVALDLCDEHAEPVTRLMVLAQPSGGPDDVAPQIVTLATDPTRRGPRLRSVDGTPPQHH</sequence>
<feature type="region of interest" description="Disordered" evidence="1">
    <location>
        <begin position="68"/>
        <end position="88"/>
    </location>
</feature>
<dbReference type="AlphaFoldDB" id="A0A934M694"/>
<name>A0A934M694_9MICO</name>
<evidence type="ECO:0000313" key="2">
    <source>
        <dbReference type="EMBL" id="MBI9114012.1"/>
    </source>
</evidence>
<proteinExistence type="predicted"/>
<protein>
    <submittedName>
        <fullName evidence="2">Uncharacterized protein</fullName>
    </submittedName>
</protein>
<reference evidence="2" key="1">
    <citation type="submission" date="2020-12" db="EMBL/GenBank/DDBJ databases">
        <title>Sanguibacter suaedae sp. nov., isolated from Suaeda aralocaspica.</title>
        <authorList>
            <person name="Ma Q."/>
        </authorList>
    </citation>
    <scope>NUCLEOTIDE SEQUENCE</scope>
    <source>
        <strain evidence="2">YZGR15</strain>
    </source>
</reference>
<keyword evidence="3" id="KW-1185">Reference proteome</keyword>
<accession>A0A934M694</accession>
<comment type="caution">
    <text evidence="2">The sequence shown here is derived from an EMBL/GenBank/DDBJ whole genome shotgun (WGS) entry which is preliminary data.</text>
</comment>
<dbReference type="Proteomes" id="UP000602087">
    <property type="component" value="Unassembled WGS sequence"/>
</dbReference>
<organism evidence="2 3">
    <name type="scientific">Sanguibacter suaedae</name>
    <dbReference type="NCBI Taxonomy" id="2795737"/>
    <lineage>
        <taxon>Bacteria</taxon>
        <taxon>Bacillati</taxon>
        <taxon>Actinomycetota</taxon>
        <taxon>Actinomycetes</taxon>
        <taxon>Micrococcales</taxon>
        <taxon>Sanguibacteraceae</taxon>
        <taxon>Sanguibacter</taxon>
    </lineage>
</organism>
<gene>
    <name evidence="2" type="ORF">JAV76_03160</name>
</gene>
<dbReference type="EMBL" id="JAEINH010000002">
    <property type="protein sequence ID" value="MBI9114012.1"/>
    <property type="molecule type" value="Genomic_DNA"/>
</dbReference>
<evidence type="ECO:0000313" key="3">
    <source>
        <dbReference type="Proteomes" id="UP000602087"/>
    </source>
</evidence>
<dbReference type="RefSeq" id="WP_198732566.1">
    <property type="nucleotide sequence ID" value="NZ_JAEINH010000002.1"/>
</dbReference>
<evidence type="ECO:0000256" key="1">
    <source>
        <dbReference type="SAM" id="MobiDB-lite"/>
    </source>
</evidence>